<dbReference type="PROSITE" id="PS00267">
    <property type="entry name" value="TACHYKININ"/>
    <property type="match status" value="1"/>
</dbReference>
<sequence>MERTSNCCTLASLVALVVLVLFPVRSGCKEDTYKSLTEPESCVQEDAELKRFKKIDYDSFVGLMGRRSAAQPNRHRNTPLSRKRHKDRFLADLLGWRTGIAPEYLQTRRGRFFNHGRQRF</sequence>
<evidence type="ECO:0000256" key="2">
    <source>
        <dbReference type="ARBA" id="ARBA00022815"/>
    </source>
</evidence>
<dbReference type="Proteomes" id="UP000295070">
    <property type="component" value="Chromosome 4"/>
</dbReference>
<accession>A0A484DGB2</accession>
<feature type="chain" id="PRO_5019801254" description="Neuromedin-K" evidence="3">
    <location>
        <begin position="28"/>
        <end position="120"/>
    </location>
</feature>
<comment type="similarity">
    <text evidence="1">Belongs to the tachykinin family.</text>
</comment>
<keyword evidence="2" id="KW-0027">Amidation</keyword>
<evidence type="ECO:0000313" key="4">
    <source>
        <dbReference type="EMBL" id="TDH14252.1"/>
    </source>
</evidence>
<evidence type="ECO:0000256" key="3">
    <source>
        <dbReference type="SAM" id="SignalP"/>
    </source>
</evidence>
<evidence type="ECO:0008006" key="6">
    <source>
        <dbReference type="Google" id="ProtNLM"/>
    </source>
</evidence>
<dbReference type="EMBL" id="SCKG01000004">
    <property type="protein sequence ID" value="TDH14252.1"/>
    <property type="molecule type" value="Genomic_DNA"/>
</dbReference>
<protein>
    <recommendedName>
        <fullName evidence="6">Neuromedin-K</fullName>
    </recommendedName>
</protein>
<evidence type="ECO:0000313" key="5">
    <source>
        <dbReference type="Proteomes" id="UP000295070"/>
    </source>
</evidence>
<feature type="signal peptide" evidence="3">
    <location>
        <begin position="1"/>
        <end position="27"/>
    </location>
</feature>
<evidence type="ECO:0000256" key="1">
    <source>
        <dbReference type="ARBA" id="ARBA00007518"/>
    </source>
</evidence>
<proteinExistence type="inferred from homology"/>
<reference evidence="4 5" key="1">
    <citation type="submission" date="2019-01" db="EMBL/GenBank/DDBJ databases">
        <title>A chromosome-scale genome assembly of the yellow perch, Perca flavescens.</title>
        <authorList>
            <person name="Feron R."/>
            <person name="Morvezen R."/>
            <person name="Bestin A."/>
            <person name="Haffray P."/>
            <person name="Klopp C."/>
            <person name="Zahm M."/>
            <person name="Cabau C."/>
            <person name="Roques C."/>
            <person name="Donnadieu C."/>
            <person name="Bouchez O."/>
            <person name="Christie M."/>
            <person name="Larson W."/>
            <person name="Guiguen Y."/>
        </authorList>
    </citation>
    <scope>NUCLEOTIDE SEQUENCE [LARGE SCALE GENOMIC DNA]</scope>
    <source>
        <strain evidence="4">YP-PL-M2</strain>
        <tissue evidence="4">Blood</tissue>
    </source>
</reference>
<organism evidence="4 5">
    <name type="scientific">Perca flavescens</name>
    <name type="common">American yellow perch</name>
    <name type="synonym">Morone flavescens</name>
    <dbReference type="NCBI Taxonomy" id="8167"/>
    <lineage>
        <taxon>Eukaryota</taxon>
        <taxon>Metazoa</taxon>
        <taxon>Chordata</taxon>
        <taxon>Craniata</taxon>
        <taxon>Vertebrata</taxon>
        <taxon>Euteleostomi</taxon>
        <taxon>Actinopterygii</taxon>
        <taxon>Neopterygii</taxon>
        <taxon>Teleostei</taxon>
        <taxon>Neoteleostei</taxon>
        <taxon>Acanthomorphata</taxon>
        <taxon>Eupercaria</taxon>
        <taxon>Perciformes</taxon>
        <taxon>Percoidei</taxon>
        <taxon>Percidae</taxon>
        <taxon>Percinae</taxon>
        <taxon>Perca</taxon>
    </lineage>
</organism>
<comment type="caution">
    <text evidence="4">The sequence shown here is derived from an EMBL/GenBank/DDBJ whole genome shotgun (WGS) entry which is preliminary data.</text>
</comment>
<dbReference type="AlphaFoldDB" id="A0A484DGB2"/>
<dbReference type="STRING" id="8167.A0A484DGB2"/>
<name>A0A484DGB2_PERFV</name>
<gene>
    <name evidence="4" type="ORF">EPR50_G00040470</name>
</gene>
<keyword evidence="3" id="KW-0732">Signal</keyword>
<dbReference type="InterPro" id="IPR013055">
    <property type="entry name" value="Tachy_Neuro_lke_CS"/>
</dbReference>
<keyword evidence="5" id="KW-1185">Reference proteome</keyword>